<name>A0ACC1N5H0_9APHY</name>
<evidence type="ECO:0000313" key="1">
    <source>
        <dbReference type="EMBL" id="KAJ2974335.1"/>
    </source>
</evidence>
<accession>A0ACC1N5H0</accession>
<protein>
    <submittedName>
        <fullName evidence="1">Uncharacterized protein</fullName>
    </submittedName>
</protein>
<sequence length="443" mass="49624">MRGCSMKATRWLSRVQEEDAPFWAQERLGLVRQAFPSPRTARTWQNARLRVAGTVEPDTADKSGRAGHWDRLSSRLLASTRLRRRCLEPALRDVPVLPARPSTQANAPPRRHTRPQTTISFIKRGARMIRNAGSRRVTDWPSNQADIGRSVDLRRPWIASPRTRAADVEEGQSQRSTSDGARARHYLRHDCSATVRVRRKDDLYDDTAAVKVNARQHVAMSKIFFEDYARIDASKAAQGGPDADDCEGWNHGDVSNADPPEEAKHHNSIHRSFAAAARSFTHSLPLGSVPQNKQPDDLYGLDVFGLTRDDDAEFLPLVHLWFELTEHLTADSITDPMEFFQEQEAIANIIRAARWRNPHARLPSRNGELELDSDTSDEEDGDGSAWSEDSGAHPHSEALSIERRKGDLSRSTSDANLRFGRTSCSPREGSSLVDLHAAKLVRS</sequence>
<comment type="caution">
    <text evidence="1">The sequence shown here is derived from an EMBL/GenBank/DDBJ whole genome shotgun (WGS) entry which is preliminary data.</text>
</comment>
<evidence type="ECO:0000313" key="2">
    <source>
        <dbReference type="Proteomes" id="UP001144978"/>
    </source>
</evidence>
<reference evidence="1" key="1">
    <citation type="submission" date="2022-08" db="EMBL/GenBank/DDBJ databases">
        <title>Genome Sequence of Pycnoporus sanguineus.</title>
        <authorList>
            <person name="Buettner E."/>
        </authorList>
    </citation>
    <scope>NUCLEOTIDE SEQUENCE</scope>
    <source>
        <strain evidence="1">CG-C14</strain>
    </source>
</reference>
<dbReference type="EMBL" id="JANSHE010004842">
    <property type="protein sequence ID" value="KAJ2974335.1"/>
    <property type="molecule type" value="Genomic_DNA"/>
</dbReference>
<dbReference type="Proteomes" id="UP001144978">
    <property type="component" value="Unassembled WGS sequence"/>
</dbReference>
<keyword evidence="2" id="KW-1185">Reference proteome</keyword>
<gene>
    <name evidence="1" type="ORF">NUW54_g11908</name>
</gene>
<proteinExistence type="predicted"/>
<organism evidence="1 2">
    <name type="scientific">Trametes sanguinea</name>
    <dbReference type="NCBI Taxonomy" id="158606"/>
    <lineage>
        <taxon>Eukaryota</taxon>
        <taxon>Fungi</taxon>
        <taxon>Dikarya</taxon>
        <taxon>Basidiomycota</taxon>
        <taxon>Agaricomycotina</taxon>
        <taxon>Agaricomycetes</taxon>
        <taxon>Polyporales</taxon>
        <taxon>Polyporaceae</taxon>
        <taxon>Trametes</taxon>
    </lineage>
</organism>